<dbReference type="InterPro" id="IPR040201">
    <property type="entry name" value="Mrg3-like"/>
</dbReference>
<dbReference type="GO" id="GO:0051787">
    <property type="term" value="F:misfolded protein binding"/>
    <property type="evidence" value="ECO:0007669"/>
    <property type="project" value="TreeGrafter"/>
</dbReference>
<reference evidence="2" key="2">
    <citation type="journal article" date="2003" name="Nature">
        <title>Yeast genome duplication was followed by asynchronous differentiation of duplicated genes.</title>
        <authorList>
            <person name="Langkjaer R.B."/>
            <person name="Cliften P.F."/>
            <person name="Johnston M."/>
            <person name="Piskur J."/>
        </authorList>
    </citation>
    <scope>NUCLEOTIDE SEQUENCE</scope>
    <source>
        <strain evidence="2">CBS3082</strain>
    </source>
</reference>
<keyword evidence="1" id="KW-0472">Membrane</keyword>
<sequence>MLKVKIPSRQLVSLRRPLLPTFKNGRMLFMTQRRTLYQQYSNTASPLAKTSKLQTWLYTLSGITAVSVGLWWLYWPHHTFPTSVAKILRQALWQESDKMEHDYQAALKFYLEAINECDRLSLDPISDEYTGIQLKIAEMYEKLGMFEEAHTIYVEMLYRYFDALHTPERVSEDKRPHLIQKDLRVLIKSLEMSKDVATAKRDLLAHLLLAQEEVLTRSPELKKFFDRRREKITAASGRHAVEEFESFVNEDNIQLDQDGYMILNLQKDSSAWEPFKEEFFTARDLYTAYCLSSKDITSALSCKLTTVEWMVMADMPPGQILLSQANLGSLLYLQAERFEAQIHQLKLKRNEETSLNPGQDKNIIQALRQLHRNRDSCFEMATNCYQSVIKFAKKNHKLRFNAKDLLDPSAAQAIALSTYGMGVINLHKGVLAKAERLLKDSITLAKETDFQELLKEADRELTKVSKAKETKLKQEGKEIASN</sequence>
<organism evidence="2">
    <name type="scientific">Lachancea kluyveri</name>
    <name type="common">Yeast</name>
    <name type="synonym">Saccharomyces kluyveri</name>
    <dbReference type="NCBI Taxonomy" id="4934"/>
    <lineage>
        <taxon>Eukaryota</taxon>
        <taxon>Fungi</taxon>
        <taxon>Dikarya</taxon>
        <taxon>Ascomycota</taxon>
        <taxon>Saccharomycotina</taxon>
        <taxon>Saccharomycetes</taxon>
        <taxon>Saccharomycetales</taxon>
        <taxon>Saccharomycetaceae</taxon>
        <taxon>Lachancea</taxon>
    </lineage>
</organism>
<proteinExistence type="predicted"/>
<keyword evidence="1" id="KW-1133">Transmembrane helix</keyword>
<accession>Q875N5</accession>
<dbReference type="PANTHER" id="PTHR28142">
    <property type="entry name" value="MITOCHONDRIAL INNER MEMBRANE I-AAA PROTEASE SUPERCOMPLEX SUBUNIT MGR3-RELATED"/>
    <property type="match status" value="1"/>
</dbReference>
<name>Q875N5_LACKL</name>
<dbReference type="EMBL" id="AY145034">
    <property type="protein sequence ID" value="AAO32596.1"/>
    <property type="molecule type" value="Genomic_DNA"/>
</dbReference>
<keyword evidence="1" id="KW-0812">Transmembrane</keyword>
<feature type="transmembrane region" description="Helical" evidence="1">
    <location>
        <begin position="55"/>
        <end position="75"/>
    </location>
</feature>
<evidence type="ECO:0000313" key="2">
    <source>
        <dbReference type="EMBL" id="AAO32596.1"/>
    </source>
</evidence>
<dbReference type="InterPro" id="IPR011990">
    <property type="entry name" value="TPR-like_helical_dom_sf"/>
</dbReference>
<dbReference type="SUPFAM" id="SSF48452">
    <property type="entry name" value="TPR-like"/>
    <property type="match status" value="1"/>
</dbReference>
<dbReference type="PANTHER" id="PTHR28142:SF1">
    <property type="entry name" value="MITOCHONDRIAL INNER MEMBRANE I-AAA PROTEASE SUPERCOMPLEX SUBUNIT MGR3-RELATED"/>
    <property type="match status" value="1"/>
</dbReference>
<dbReference type="AlphaFoldDB" id="Q875N5"/>
<protein>
    <submittedName>
        <fullName evidence="2">YMR115W</fullName>
    </submittedName>
</protein>
<evidence type="ECO:0000256" key="1">
    <source>
        <dbReference type="SAM" id="Phobius"/>
    </source>
</evidence>
<dbReference type="GO" id="GO:0031942">
    <property type="term" value="C:i-AAA complex"/>
    <property type="evidence" value="ECO:0007669"/>
    <property type="project" value="TreeGrafter"/>
</dbReference>
<reference evidence="2" key="1">
    <citation type="submission" date="2002-08" db="EMBL/GenBank/DDBJ databases">
        <authorList>
            <person name="Langkjaer R.B."/>
            <person name="Cliften P.F."/>
            <person name="Johnston M."/>
            <person name="Piskur J."/>
        </authorList>
    </citation>
    <scope>NUCLEOTIDE SEQUENCE</scope>
    <source>
        <strain evidence="2">CBS3082</strain>
    </source>
</reference>
<dbReference type="CDD" id="cd24145">
    <property type="entry name" value="Mgr3-like"/>
    <property type="match status" value="1"/>
</dbReference>
<dbReference type="GO" id="GO:0006515">
    <property type="term" value="P:protein quality control for misfolded or incompletely synthesized proteins"/>
    <property type="evidence" value="ECO:0007669"/>
    <property type="project" value="TreeGrafter"/>
</dbReference>